<evidence type="ECO:0000313" key="4">
    <source>
        <dbReference type="Proteomes" id="UP000319175"/>
    </source>
</evidence>
<reference evidence="3 4" key="2">
    <citation type="submission" date="2019-06" db="EMBL/GenBank/DDBJ databases">
        <authorList>
            <person name="Seo Y."/>
        </authorList>
    </citation>
    <scope>NUCLEOTIDE SEQUENCE [LARGE SCALE GENOMIC DNA]</scope>
    <source>
        <strain evidence="3 4">MaA-Y11</strain>
    </source>
</reference>
<comment type="caution">
    <text evidence="3">The sequence shown here is derived from an EMBL/GenBank/DDBJ whole genome shotgun (WGS) entry which is preliminary data.</text>
</comment>
<dbReference type="RefSeq" id="WP_140000991.1">
    <property type="nucleotide sequence ID" value="NZ_VFJE01000054.1"/>
</dbReference>
<feature type="chain" id="PRO_5021469955" description="Ig-like domain-containing protein" evidence="1">
    <location>
        <begin position="29"/>
        <end position="2011"/>
    </location>
</feature>
<evidence type="ECO:0000313" key="3">
    <source>
        <dbReference type="EMBL" id="TPD68607.1"/>
    </source>
</evidence>
<sequence length="2011" mass="215952">MKIHNQPKKFYLLYRLLFGLCFVGSSYAQITISTPSIGFTQACASASFNTYNFSFSFFPVQNLGPSNQFIVELSDRNGSFASPVIVKTLTNTTSPVSSNFNLPTNTYGEGYRIRVRSTNPVKVSPNSNAFAAYYAVHNQTFSINGNNSTVTLCGAEDFLLQIDNDGTSASPLYYPALNYKWYKNFIEIPGERGPSLLVSQPGSYYVIVDYGTCVMNSYSNIVQVQVQSPISPVIQVENNSTAICPNDTKTLTSVLQNASYTYKWYKNNNFMPGATNSTYEAAEGGIYHLEITVAGCTFESDPVALEVIDFNLSLNTPAQIVLIPGETITVNTVTDAQNPQFQWHKNTSVLPGATQASLNITQAGDYSVSVTEALPCNITKESSVSVVYPSRFDLAVQTGTGYASCVSTATTLSIAQFDAITQSNTINLIGNTYNYAYQWYKNNNPIPGATTTSLPVNSPADNGNYVLKITIPDFGVVTSNILAVNLALENIAINGNGPLCENGTVLLSSNVTNPAYSYQWHKNDIAIAGAVSSTLTASEEGNYYLIATSGTCTKQSNTVGLQIPTFTITATSPAFDILIPGEQKTLSVTTDAIAPQFAWFRNNDPIPGANQSSYIATQNGTYKVVITQNQGCLIQKEKVFVLEYPTGFEVTIAPQAGYTACGNGPAVLSITRFIANTSQGIIDLTNRTNSYTYQWLKNTSSVTGATGRSHTITSAAENGSYTLSVTIPDFAPVISNAIDVKLSPENATISNSGELCEGGSVTLSSTVTNPVYSYQWYKNDNPIPGATSINYIANTEGNYYLIISHSGCTRQSNAIVLTIQRINVASTSPATDIILPGETKILSVTTDAVAPQFAWFRNGDPIPGANQNSYSATQNGTYKVVVTQTQGCNATAEKIFVLEYPTGFDVTIAPGTGYIACGNGPVTLSITRFIANTSQGIIELTNRANSYAYQWHKNTSPVAGAIGTSHIITSAAENGSYTVSITLPDFAPVISNAIDIKLAPEDTTISSSGALCEGSNVTLSSSVTNPAYSYQWYKNDDPIPGATSDSHIADEEGDYYLIISHSGCTRQSNTTTLTIGQINVASTSPATDIILPGETKILSVTTDAAAPQFAWFRNSDPIPGANQSSYSATQNGTYKVVVTQTQGCNATAEKIFVLEYPTGFDVEIAPDAAYTDCSDGPATLSIIRFIATTSQGIIDITNRANSYVYQWLKNTSPVAGATGTSHITTSAAENGSYTVSITLPDFAPVISNAIDIKLSPEDPTISSSGALCEGSNVTLSSSVTNPAYSYQWYKNDDPIPGATSDSYIVNAEGNYYLIISHSGCTKQSNAIVLTIGQISVASTSPATDIILPGETKILSVTTDAAAPQFAWFRNGDPIPGVNQNSYTATQNGTYKVVVTQTQGCNATAEKVFVLEYPTGFDSTISANSDYQQCSSTSITLSLSSLIAIIPTGNIPVTNTSGYAFQWFKNGDPVVGAVASSLTISNPSENGTYKLQITVPDFAPIVSNDITVNLFSGQPLLITAAGQLCPENPQITISSNFSESSYTYTWFKNGDEIGTGNNTSFTATEAGSYKLSVNTGSCTFESNILEIQESDFNLTPNSPLADTIIPGQVKTLSITTDALQPTIDWFRYDIQISNSNSSSFAVNRNGDYKAVVRQTQGCDITKEMVFRLSYPNEMNITIAIVGDFQQCGSTTATLSIASFNAIAPGGSVSVLNNNYNYQYQWLKSGQPVPGATATSLTLNNPNDIGTYTLQVTIPDYTVILSNAIPVNLSFAREVVISTDDILCSSETNVVIRSNVNNPEYTYKWYKQGNTTVIGTESSLTVNTAGNYFLVVSYLDCTVTSNTLEVVPFDMSLITVDSPRDITLILGTSITLTASGAHSYEWYFNDSVVSNGPSVTIEEPGTYKLIAKVGECQVTKEFIVTGMENNMMAIPNVVTPNADGINDTWNLPTKYVNNQNVEVVIYGPDGAIVFRSTRYLNNWPESSFTYSLKNPVYYYTIMEGNKITERGSITIVK</sequence>
<keyword evidence="1" id="KW-0732">Signal</keyword>
<dbReference type="EMBL" id="VFJE01000054">
    <property type="protein sequence ID" value="TPD68607.1"/>
    <property type="molecule type" value="Genomic_DNA"/>
</dbReference>
<dbReference type="Pfam" id="PF13585">
    <property type="entry name" value="CHU_C"/>
    <property type="match status" value="1"/>
</dbReference>
<organism evidence="3 4">
    <name type="scientific">Flavobacterium microcysteis</name>
    <dbReference type="NCBI Taxonomy" id="2596891"/>
    <lineage>
        <taxon>Bacteria</taxon>
        <taxon>Pseudomonadati</taxon>
        <taxon>Bacteroidota</taxon>
        <taxon>Flavobacteriia</taxon>
        <taxon>Flavobacteriales</taxon>
        <taxon>Flavobacteriaceae</taxon>
        <taxon>Flavobacterium</taxon>
    </lineage>
</organism>
<dbReference type="Gene3D" id="2.60.40.10">
    <property type="entry name" value="Immunoglobulins"/>
    <property type="match status" value="15"/>
</dbReference>
<dbReference type="SUPFAM" id="SSF48726">
    <property type="entry name" value="Immunoglobulin"/>
    <property type="match status" value="2"/>
</dbReference>
<proteinExistence type="predicted"/>
<feature type="domain" description="Ig-like" evidence="2">
    <location>
        <begin position="1000"/>
        <end position="1074"/>
    </location>
</feature>
<evidence type="ECO:0000259" key="2">
    <source>
        <dbReference type="PROSITE" id="PS50835"/>
    </source>
</evidence>
<dbReference type="PANTHER" id="PTHR47633">
    <property type="entry name" value="IMMUNOGLOBULIN"/>
    <property type="match status" value="1"/>
</dbReference>
<feature type="domain" description="Ig-like" evidence="2">
    <location>
        <begin position="1753"/>
        <end position="1845"/>
    </location>
</feature>
<dbReference type="PANTHER" id="PTHR47633:SF4">
    <property type="entry name" value="MYOPALLADIN ISOFORM X1"/>
    <property type="match status" value="1"/>
</dbReference>
<gene>
    <name evidence="3" type="ORF">FJA49_11140</name>
</gene>
<reference evidence="3 4" key="1">
    <citation type="submission" date="2019-06" db="EMBL/GenBank/DDBJ databases">
        <title>Flavobacterium sp. MaA-Y11 from geoumgang.</title>
        <authorList>
            <person name="Jeong S."/>
        </authorList>
    </citation>
    <scope>NUCLEOTIDE SEQUENCE [LARGE SCALE GENOMIC DNA]</scope>
    <source>
        <strain evidence="3 4">MaA-Y11</strain>
    </source>
</reference>
<keyword evidence="4" id="KW-1185">Reference proteome</keyword>
<dbReference type="Proteomes" id="UP000319175">
    <property type="component" value="Unassembled WGS sequence"/>
</dbReference>
<dbReference type="PROSITE" id="PS50835">
    <property type="entry name" value="IG_LIKE"/>
    <property type="match status" value="3"/>
</dbReference>
<dbReference type="OrthoDB" id="678019at2"/>
<feature type="domain" description="Ig-like" evidence="2">
    <location>
        <begin position="1256"/>
        <end position="1330"/>
    </location>
</feature>
<evidence type="ECO:0000256" key="1">
    <source>
        <dbReference type="SAM" id="SignalP"/>
    </source>
</evidence>
<dbReference type="InterPro" id="IPR013783">
    <property type="entry name" value="Ig-like_fold"/>
</dbReference>
<name>A0A501Q928_9FLAO</name>
<accession>A0A501Q928</accession>
<dbReference type="InterPro" id="IPR036179">
    <property type="entry name" value="Ig-like_dom_sf"/>
</dbReference>
<dbReference type="InterPro" id="IPR007110">
    <property type="entry name" value="Ig-like_dom"/>
</dbReference>
<feature type="signal peptide" evidence="1">
    <location>
        <begin position="1"/>
        <end position="28"/>
    </location>
</feature>
<protein>
    <recommendedName>
        <fullName evidence="2">Ig-like domain-containing protein</fullName>
    </recommendedName>
</protein>